<evidence type="ECO:0000313" key="1">
    <source>
        <dbReference type="EMBL" id="OMJ23783.1"/>
    </source>
</evidence>
<gene>
    <name evidence="1" type="ORF">AYI70_g2020</name>
</gene>
<accession>A0A1R1YA68</accession>
<feature type="non-terminal residue" evidence="1">
    <location>
        <position position="47"/>
    </location>
</feature>
<protein>
    <submittedName>
        <fullName evidence="1">Uncharacterized protein</fullName>
    </submittedName>
</protein>
<sequence>MSSYSRIRSMAAFFPTLATIRCMVNYSLNGAASVFAHTVGLATVAPN</sequence>
<comment type="caution">
    <text evidence="1">The sequence shown here is derived from an EMBL/GenBank/DDBJ whole genome shotgun (WGS) entry which is preliminary data.</text>
</comment>
<dbReference type="EMBL" id="LSSN01000473">
    <property type="protein sequence ID" value="OMJ23783.1"/>
    <property type="molecule type" value="Genomic_DNA"/>
</dbReference>
<dbReference type="AlphaFoldDB" id="A0A1R1YA68"/>
<name>A0A1R1YA68_9FUNG</name>
<organism evidence="1 2">
    <name type="scientific">Smittium culicis</name>
    <dbReference type="NCBI Taxonomy" id="133412"/>
    <lineage>
        <taxon>Eukaryota</taxon>
        <taxon>Fungi</taxon>
        <taxon>Fungi incertae sedis</taxon>
        <taxon>Zoopagomycota</taxon>
        <taxon>Kickxellomycotina</taxon>
        <taxon>Harpellomycetes</taxon>
        <taxon>Harpellales</taxon>
        <taxon>Legeriomycetaceae</taxon>
        <taxon>Smittium</taxon>
    </lineage>
</organism>
<evidence type="ECO:0000313" key="2">
    <source>
        <dbReference type="Proteomes" id="UP000187283"/>
    </source>
</evidence>
<reference evidence="1 2" key="1">
    <citation type="submission" date="2017-01" db="EMBL/GenBank/DDBJ databases">
        <authorList>
            <person name="Mah S.A."/>
            <person name="Swanson W.J."/>
            <person name="Moy G.W."/>
            <person name="Vacquier V.D."/>
        </authorList>
    </citation>
    <scope>NUCLEOTIDE SEQUENCE [LARGE SCALE GENOMIC DNA]</scope>
    <source>
        <strain evidence="1 2">GSMNP</strain>
    </source>
</reference>
<dbReference type="Proteomes" id="UP000187283">
    <property type="component" value="Unassembled WGS sequence"/>
</dbReference>
<keyword evidence="2" id="KW-1185">Reference proteome</keyword>
<proteinExistence type="predicted"/>